<name>A0A6I3S034_9BURK</name>
<evidence type="ECO:0000313" key="2">
    <source>
        <dbReference type="EMBL" id="MTU42160.1"/>
    </source>
</evidence>
<proteinExistence type="predicted"/>
<dbReference type="RefSeq" id="WP_008810862.1">
    <property type="nucleotide sequence ID" value="NZ_CAJUON010000006.1"/>
</dbReference>
<feature type="region of interest" description="Disordered" evidence="1">
    <location>
        <begin position="1"/>
        <end position="22"/>
    </location>
</feature>
<feature type="compositionally biased region" description="Polar residues" evidence="1">
    <location>
        <begin position="1"/>
        <end position="14"/>
    </location>
</feature>
<dbReference type="EMBL" id="WNCL01000001">
    <property type="protein sequence ID" value="MTU42160.1"/>
    <property type="molecule type" value="Genomic_DNA"/>
</dbReference>
<organism evidence="2 3">
    <name type="scientific">Parasutterella excrementihominis</name>
    <dbReference type="NCBI Taxonomy" id="487175"/>
    <lineage>
        <taxon>Bacteria</taxon>
        <taxon>Pseudomonadati</taxon>
        <taxon>Pseudomonadota</taxon>
        <taxon>Betaproteobacteria</taxon>
        <taxon>Burkholderiales</taxon>
        <taxon>Sutterellaceae</taxon>
        <taxon>Parasutterella</taxon>
    </lineage>
</organism>
<dbReference type="Gene3D" id="3.30.1460.40">
    <property type="entry name" value="[NiFe]-hydrogenase assembly chaperone, HybE"/>
    <property type="match status" value="1"/>
</dbReference>
<accession>A0A6I3S034</accession>
<dbReference type="AlphaFoldDB" id="A0A6I3S034"/>
<dbReference type="NCBIfam" id="TIGR03993">
    <property type="entry name" value="hydrog_HybE"/>
    <property type="match status" value="1"/>
</dbReference>
<reference evidence="2 3" key="1">
    <citation type="journal article" date="2019" name="Nat. Med.">
        <title>A library of human gut bacterial isolates paired with longitudinal multiomics data enables mechanistic microbiome research.</title>
        <authorList>
            <person name="Poyet M."/>
            <person name="Groussin M."/>
            <person name="Gibbons S.M."/>
            <person name="Avila-Pacheco J."/>
            <person name="Jiang X."/>
            <person name="Kearney S.M."/>
            <person name="Perrotta A.R."/>
            <person name="Berdy B."/>
            <person name="Zhao S."/>
            <person name="Lieberman T.D."/>
            <person name="Swanson P.K."/>
            <person name="Smith M."/>
            <person name="Roesemann S."/>
            <person name="Alexander J.E."/>
            <person name="Rich S.A."/>
            <person name="Livny J."/>
            <person name="Vlamakis H."/>
            <person name="Clish C."/>
            <person name="Bullock K."/>
            <person name="Deik A."/>
            <person name="Scott J."/>
            <person name="Pierce K.A."/>
            <person name="Xavier R.J."/>
            <person name="Alm E.J."/>
        </authorList>
    </citation>
    <scope>NUCLEOTIDE SEQUENCE [LARGE SCALE GENOMIC DNA]</scope>
    <source>
        <strain evidence="2 3">BIOML-A2</strain>
    </source>
</reference>
<gene>
    <name evidence="2" type="primary">hybE</name>
    <name evidence="2" type="ORF">GMD42_00690</name>
</gene>
<evidence type="ECO:0000313" key="3">
    <source>
        <dbReference type="Proteomes" id="UP000462362"/>
    </source>
</evidence>
<evidence type="ECO:0000256" key="1">
    <source>
        <dbReference type="SAM" id="MobiDB-lite"/>
    </source>
</evidence>
<dbReference type="Proteomes" id="UP000462362">
    <property type="component" value="Unassembled WGS sequence"/>
</dbReference>
<dbReference type="Pfam" id="PF11939">
    <property type="entry name" value="NiFe-hyd_HybE"/>
    <property type="match status" value="1"/>
</dbReference>
<sequence>MIKTNAPTTQNPQSEEPWAPNPAQRLERGFNRIWQTRMQGLPMLHPRVHVQAVGFHKWKYFWLGIIVTPWCMNVILAKGQPSKWKSIPEGRRLHYPFPAGIYDFISVKDRILGEYQMCSLMSPLEEVVSDHDMAVEIAKAALEELMKPEQEPELGEPIPAIQPEVDPETIEKAVETAINRPISRRSFLRPKATQEEQES</sequence>
<dbReference type="InterPro" id="IPR038530">
    <property type="entry name" value="NiFe-hyd_HybE_sf"/>
</dbReference>
<comment type="caution">
    <text evidence="2">The sequence shown here is derived from an EMBL/GenBank/DDBJ whole genome shotgun (WGS) entry which is preliminary data.</text>
</comment>
<dbReference type="GeneID" id="43347744"/>
<protein>
    <submittedName>
        <fullName evidence="2">[NiFe]-hydrogenase assembly chaperone HybE</fullName>
    </submittedName>
</protein>
<dbReference type="InterPro" id="IPR023994">
    <property type="entry name" value="NiFe-hyd_HybE"/>
</dbReference>